<dbReference type="InterPro" id="IPR005828">
    <property type="entry name" value="MFS_sugar_transport-like"/>
</dbReference>
<feature type="transmembrane region" description="Helical" evidence="5">
    <location>
        <begin position="158"/>
        <end position="174"/>
    </location>
</feature>
<feature type="transmembrane region" description="Helical" evidence="5">
    <location>
        <begin position="25"/>
        <end position="44"/>
    </location>
</feature>
<keyword evidence="2 5" id="KW-0812">Transmembrane</keyword>
<gene>
    <name evidence="7" type="ORF">PYW07_003518</name>
</gene>
<dbReference type="AlphaFoldDB" id="A0AAD8DRA7"/>
<dbReference type="InterPro" id="IPR020846">
    <property type="entry name" value="MFS_dom"/>
</dbReference>
<evidence type="ECO:0000256" key="4">
    <source>
        <dbReference type="ARBA" id="ARBA00023136"/>
    </source>
</evidence>
<comment type="subcellular location">
    <subcellularLocation>
        <location evidence="1">Membrane</location>
        <topology evidence="1">Multi-pass membrane protein</topology>
    </subcellularLocation>
</comment>
<name>A0AAD8DRA7_MYTSE</name>
<accession>A0AAD8DRA7</accession>
<keyword evidence="8" id="KW-1185">Reference proteome</keyword>
<evidence type="ECO:0000259" key="6">
    <source>
        <dbReference type="PROSITE" id="PS50850"/>
    </source>
</evidence>
<proteinExistence type="predicted"/>
<dbReference type="PANTHER" id="PTHR24064">
    <property type="entry name" value="SOLUTE CARRIER FAMILY 22 MEMBER"/>
    <property type="match status" value="1"/>
</dbReference>
<dbReference type="Pfam" id="PF00083">
    <property type="entry name" value="Sugar_tr"/>
    <property type="match status" value="1"/>
</dbReference>
<evidence type="ECO:0000256" key="5">
    <source>
        <dbReference type="SAM" id="Phobius"/>
    </source>
</evidence>
<feature type="transmembrane region" description="Helical" evidence="5">
    <location>
        <begin position="180"/>
        <end position="206"/>
    </location>
</feature>
<evidence type="ECO:0000256" key="3">
    <source>
        <dbReference type="ARBA" id="ARBA00022989"/>
    </source>
</evidence>
<dbReference type="Gene3D" id="1.20.1250.20">
    <property type="entry name" value="MFS general substrate transporter like domains"/>
    <property type="match status" value="1"/>
</dbReference>
<feature type="transmembrane region" description="Helical" evidence="5">
    <location>
        <begin position="245"/>
        <end position="263"/>
    </location>
</feature>
<sequence length="530" mass="58993">MAVIVDLDAILLELGQFGRYQIRNYCFIMVVILMSAVYNSQYIFSAGEVPYRCAVPECESSPSEFVTGNWGPWALPDESASCERLVPTAQECAPSSFNANETKRCTSWIYENHNTIVAEFDLACEEWKRTLVGTIHVAGLFGALPVTAFISDAYGRRTALVITAVCPVLMGIIRSFSNSYIMYLCFEFLDSLVGGGLYSTGFILALEMVGLDRRVLGGNLVSSTYALGQVLTAGVAWLVPYWRTYTRVIYAPSVIFITYYWLLEESIRWLLSKGRNKEAARIIFKAAKMNRKKLSADTIKLLTEEPEKLPQIDEKAPIEENKRSILMQVIKSRKLMFRLLVCSFWWITLTFVYYGLSINSVSLAGSSYLNYILTSLVEIPGYCISGLTLDRFGRKSCTMTAFIICGLSLVAIPFVPVSILWLQTTLNMLGKLCISMAMSSVYIYTGELFPTQARHSMLGTCSMIGRIGALVAPQTPLLMAYMEALPYLLFGGMAGTSGLLMLLTPETLKAHLPDTIEQAENMEKKKVAAE</sequence>
<dbReference type="Proteomes" id="UP001231518">
    <property type="component" value="Chromosome 14"/>
</dbReference>
<feature type="transmembrane region" description="Helical" evidence="5">
    <location>
        <begin position="401"/>
        <end position="422"/>
    </location>
</feature>
<keyword evidence="4 5" id="KW-0472">Membrane</keyword>
<dbReference type="InterPro" id="IPR036259">
    <property type="entry name" value="MFS_trans_sf"/>
</dbReference>
<evidence type="ECO:0000313" key="7">
    <source>
        <dbReference type="EMBL" id="KAJ8716891.1"/>
    </source>
</evidence>
<dbReference type="PROSITE" id="PS00216">
    <property type="entry name" value="SUGAR_TRANSPORT_1"/>
    <property type="match status" value="2"/>
</dbReference>
<feature type="transmembrane region" description="Helical" evidence="5">
    <location>
        <begin position="368"/>
        <end position="389"/>
    </location>
</feature>
<organism evidence="7 8">
    <name type="scientific">Mythimna separata</name>
    <name type="common">Oriental armyworm</name>
    <name type="synonym">Pseudaletia separata</name>
    <dbReference type="NCBI Taxonomy" id="271217"/>
    <lineage>
        <taxon>Eukaryota</taxon>
        <taxon>Metazoa</taxon>
        <taxon>Ecdysozoa</taxon>
        <taxon>Arthropoda</taxon>
        <taxon>Hexapoda</taxon>
        <taxon>Insecta</taxon>
        <taxon>Pterygota</taxon>
        <taxon>Neoptera</taxon>
        <taxon>Endopterygota</taxon>
        <taxon>Lepidoptera</taxon>
        <taxon>Glossata</taxon>
        <taxon>Ditrysia</taxon>
        <taxon>Noctuoidea</taxon>
        <taxon>Noctuidae</taxon>
        <taxon>Noctuinae</taxon>
        <taxon>Hadenini</taxon>
        <taxon>Mythimna</taxon>
    </lineage>
</organism>
<comment type="caution">
    <text evidence="7">The sequence shown here is derived from an EMBL/GenBank/DDBJ whole genome shotgun (WGS) entry which is preliminary data.</text>
</comment>
<keyword evidence="3 5" id="KW-1133">Transmembrane helix</keyword>
<feature type="domain" description="Major facilitator superfamily (MFS) profile" evidence="6">
    <location>
        <begin position="84"/>
        <end position="509"/>
    </location>
</feature>
<feature type="transmembrane region" description="Helical" evidence="5">
    <location>
        <begin position="484"/>
        <end position="503"/>
    </location>
</feature>
<evidence type="ECO:0000313" key="8">
    <source>
        <dbReference type="Proteomes" id="UP001231518"/>
    </source>
</evidence>
<feature type="transmembrane region" description="Helical" evidence="5">
    <location>
        <begin position="218"/>
        <end position="239"/>
    </location>
</feature>
<dbReference type="SUPFAM" id="SSF103473">
    <property type="entry name" value="MFS general substrate transporter"/>
    <property type="match status" value="1"/>
</dbReference>
<dbReference type="GO" id="GO:0022857">
    <property type="term" value="F:transmembrane transporter activity"/>
    <property type="evidence" value="ECO:0007669"/>
    <property type="project" value="InterPro"/>
</dbReference>
<protein>
    <recommendedName>
        <fullName evidence="6">Major facilitator superfamily (MFS) profile domain-containing protein</fullName>
    </recommendedName>
</protein>
<dbReference type="InterPro" id="IPR005829">
    <property type="entry name" value="Sugar_transporter_CS"/>
</dbReference>
<evidence type="ECO:0000256" key="1">
    <source>
        <dbReference type="ARBA" id="ARBA00004141"/>
    </source>
</evidence>
<evidence type="ECO:0000256" key="2">
    <source>
        <dbReference type="ARBA" id="ARBA00022692"/>
    </source>
</evidence>
<feature type="transmembrane region" description="Helical" evidence="5">
    <location>
        <begin position="131"/>
        <end position="151"/>
    </location>
</feature>
<dbReference type="CDD" id="cd17317">
    <property type="entry name" value="MFS_SLC22"/>
    <property type="match status" value="1"/>
</dbReference>
<dbReference type="PROSITE" id="PS50850">
    <property type="entry name" value="MFS"/>
    <property type="match status" value="1"/>
</dbReference>
<reference evidence="7" key="1">
    <citation type="submission" date="2023-03" db="EMBL/GenBank/DDBJ databases">
        <title>Chromosome-level genomes of two armyworms, Mythimna separata and Mythimna loreyi, provide insights into the biosynthesis and reception of sex pheromones.</title>
        <authorList>
            <person name="Zhao H."/>
        </authorList>
    </citation>
    <scope>NUCLEOTIDE SEQUENCE</scope>
    <source>
        <strain evidence="7">BeijingLab</strain>
        <tissue evidence="7">Pupa</tissue>
    </source>
</reference>
<dbReference type="GO" id="GO:0016020">
    <property type="term" value="C:membrane"/>
    <property type="evidence" value="ECO:0007669"/>
    <property type="project" value="UniProtKB-SubCell"/>
</dbReference>
<dbReference type="EMBL" id="JARGEI010000017">
    <property type="protein sequence ID" value="KAJ8716891.1"/>
    <property type="molecule type" value="Genomic_DNA"/>
</dbReference>
<feature type="transmembrane region" description="Helical" evidence="5">
    <location>
        <begin position="335"/>
        <end position="356"/>
    </location>
</feature>